<feature type="compositionally biased region" description="Basic and acidic residues" evidence="1">
    <location>
        <begin position="98"/>
        <end position="108"/>
    </location>
</feature>
<reference evidence="3" key="2">
    <citation type="submission" date="2009-11" db="EMBL/GenBank/DDBJ databases">
        <title>The Genome Sequence of Allomyces macrogynus strain ATCC 38327.</title>
        <authorList>
            <consortium name="The Broad Institute Genome Sequencing Platform"/>
            <person name="Russ C."/>
            <person name="Cuomo C."/>
            <person name="Shea T."/>
            <person name="Young S.K."/>
            <person name="Zeng Q."/>
            <person name="Koehrsen M."/>
            <person name="Haas B."/>
            <person name="Borodovsky M."/>
            <person name="Guigo R."/>
            <person name="Alvarado L."/>
            <person name="Berlin A."/>
            <person name="Borenstein D."/>
            <person name="Chen Z."/>
            <person name="Engels R."/>
            <person name="Freedman E."/>
            <person name="Gellesch M."/>
            <person name="Goldberg J."/>
            <person name="Griggs A."/>
            <person name="Gujja S."/>
            <person name="Heiman D."/>
            <person name="Hepburn T."/>
            <person name="Howarth C."/>
            <person name="Jen D."/>
            <person name="Larson L."/>
            <person name="Lewis B."/>
            <person name="Mehta T."/>
            <person name="Park D."/>
            <person name="Pearson M."/>
            <person name="Roberts A."/>
            <person name="Saif S."/>
            <person name="Shenoy N."/>
            <person name="Sisk P."/>
            <person name="Stolte C."/>
            <person name="Sykes S."/>
            <person name="Walk T."/>
            <person name="White J."/>
            <person name="Yandava C."/>
            <person name="Burger G."/>
            <person name="Gray M.W."/>
            <person name="Holland P.W.H."/>
            <person name="King N."/>
            <person name="Lang F.B.F."/>
            <person name="Roger A.J."/>
            <person name="Ruiz-Trillo I."/>
            <person name="Lander E."/>
            <person name="Nusbaum C."/>
        </authorList>
    </citation>
    <scope>NUCLEOTIDE SEQUENCE [LARGE SCALE GENOMIC DNA]</scope>
    <source>
        <strain evidence="3">ATCC 38327</strain>
    </source>
</reference>
<accession>A0A0L0SRH9</accession>
<evidence type="ECO:0000313" key="2">
    <source>
        <dbReference type="EMBL" id="KNE65168.1"/>
    </source>
</evidence>
<evidence type="ECO:0000256" key="1">
    <source>
        <dbReference type="SAM" id="MobiDB-lite"/>
    </source>
</evidence>
<feature type="compositionally biased region" description="Basic and acidic residues" evidence="1">
    <location>
        <begin position="278"/>
        <end position="301"/>
    </location>
</feature>
<dbReference type="EMBL" id="GG745346">
    <property type="protein sequence ID" value="KNE65168.1"/>
    <property type="molecule type" value="Genomic_DNA"/>
</dbReference>
<dbReference type="AlphaFoldDB" id="A0A0L0SRH9"/>
<gene>
    <name evidence="2" type="ORF">AMAG_10821</name>
</gene>
<protein>
    <submittedName>
        <fullName evidence="2">Uncharacterized protein</fullName>
    </submittedName>
</protein>
<reference evidence="2 3" key="1">
    <citation type="submission" date="2009-11" db="EMBL/GenBank/DDBJ databases">
        <title>Annotation of Allomyces macrogynus ATCC 38327.</title>
        <authorList>
            <consortium name="The Broad Institute Genome Sequencing Platform"/>
            <person name="Russ C."/>
            <person name="Cuomo C."/>
            <person name="Burger G."/>
            <person name="Gray M.W."/>
            <person name="Holland P.W.H."/>
            <person name="King N."/>
            <person name="Lang F.B.F."/>
            <person name="Roger A.J."/>
            <person name="Ruiz-Trillo I."/>
            <person name="Young S.K."/>
            <person name="Zeng Q."/>
            <person name="Gargeya S."/>
            <person name="Fitzgerald M."/>
            <person name="Haas B."/>
            <person name="Abouelleil A."/>
            <person name="Alvarado L."/>
            <person name="Arachchi H.M."/>
            <person name="Berlin A."/>
            <person name="Chapman S.B."/>
            <person name="Gearin G."/>
            <person name="Goldberg J."/>
            <person name="Griggs A."/>
            <person name="Gujja S."/>
            <person name="Hansen M."/>
            <person name="Heiman D."/>
            <person name="Howarth C."/>
            <person name="Larimer J."/>
            <person name="Lui A."/>
            <person name="MacDonald P.J.P."/>
            <person name="McCowen C."/>
            <person name="Montmayeur A."/>
            <person name="Murphy C."/>
            <person name="Neiman D."/>
            <person name="Pearson M."/>
            <person name="Priest M."/>
            <person name="Roberts A."/>
            <person name="Saif S."/>
            <person name="Shea T."/>
            <person name="Sisk P."/>
            <person name="Stolte C."/>
            <person name="Sykes S."/>
            <person name="Wortman J."/>
            <person name="Nusbaum C."/>
            <person name="Birren B."/>
        </authorList>
    </citation>
    <scope>NUCLEOTIDE SEQUENCE [LARGE SCALE GENOMIC DNA]</scope>
    <source>
        <strain evidence="2 3">ATCC 38327</strain>
    </source>
</reference>
<name>A0A0L0SRH9_ALLM3</name>
<dbReference type="VEuPathDB" id="FungiDB:AMAG_10821"/>
<feature type="region of interest" description="Disordered" evidence="1">
    <location>
        <begin position="275"/>
        <end position="301"/>
    </location>
</feature>
<evidence type="ECO:0000313" key="3">
    <source>
        <dbReference type="Proteomes" id="UP000054350"/>
    </source>
</evidence>
<dbReference type="Proteomes" id="UP000054350">
    <property type="component" value="Unassembled WGS sequence"/>
</dbReference>
<feature type="region of interest" description="Disordered" evidence="1">
    <location>
        <begin position="84"/>
        <end position="165"/>
    </location>
</feature>
<sequence>MVQATLLVPSTEDKFREYRNIVKRVFGAKVRRVFAAPSLMDRTRLRTILVQLLQIRLGSSSTWAPTWALSSFYRTRIRRDPMLSPNPLPFTAASQPRPSRDIDERDPHGPLVPLAPPVDLGTLPPSAVPVSQSGSNSTLPRQLRESVFSAPESRSSNPDVPLDRGSISAATHLTSSNDAISAAANPTMTKGAIPTAPEGPSLSLLNEKPCDLAQEPAAAAGAPVQSSSQLPGAVVVATDQTGVRAAAAEPIVLGQAVRRAARIAECKAAKAALPAAHDSAELVKAEHEPETEAERAPETVA</sequence>
<proteinExistence type="predicted"/>
<keyword evidence="3" id="KW-1185">Reference proteome</keyword>
<organism evidence="2 3">
    <name type="scientific">Allomyces macrogynus (strain ATCC 38327)</name>
    <name type="common">Allomyces javanicus var. macrogynus</name>
    <dbReference type="NCBI Taxonomy" id="578462"/>
    <lineage>
        <taxon>Eukaryota</taxon>
        <taxon>Fungi</taxon>
        <taxon>Fungi incertae sedis</taxon>
        <taxon>Blastocladiomycota</taxon>
        <taxon>Blastocladiomycetes</taxon>
        <taxon>Blastocladiales</taxon>
        <taxon>Blastocladiaceae</taxon>
        <taxon>Allomyces</taxon>
    </lineage>
</organism>
<feature type="compositionally biased region" description="Polar residues" evidence="1">
    <location>
        <begin position="129"/>
        <end position="140"/>
    </location>
</feature>